<name>A0A6J5KUJ6_9CAUD</name>
<feature type="domain" description="Putative phage metallopeptidase" evidence="1">
    <location>
        <begin position="73"/>
        <end position="103"/>
    </location>
</feature>
<reference evidence="2" key="1">
    <citation type="submission" date="2020-04" db="EMBL/GenBank/DDBJ databases">
        <authorList>
            <person name="Chiriac C."/>
            <person name="Salcher M."/>
            <person name="Ghai R."/>
            <person name="Kavagutti S V."/>
        </authorList>
    </citation>
    <scope>NUCLEOTIDE SEQUENCE</scope>
</reference>
<accession>A0A6J5KUJ6</accession>
<dbReference type="SUPFAM" id="SSF55486">
    <property type="entry name" value="Metalloproteases ('zincins'), catalytic domain"/>
    <property type="match status" value="1"/>
</dbReference>
<dbReference type="Pfam" id="PF18894">
    <property type="entry name" value="PhageMetallopep"/>
    <property type="match status" value="1"/>
</dbReference>
<organism evidence="2">
    <name type="scientific">uncultured Caudovirales phage</name>
    <dbReference type="NCBI Taxonomy" id="2100421"/>
    <lineage>
        <taxon>Viruses</taxon>
        <taxon>Duplodnaviria</taxon>
        <taxon>Heunggongvirae</taxon>
        <taxon>Uroviricota</taxon>
        <taxon>Caudoviricetes</taxon>
        <taxon>Peduoviridae</taxon>
        <taxon>Maltschvirus</taxon>
        <taxon>Maltschvirus maltsch</taxon>
    </lineage>
</organism>
<proteinExistence type="predicted"/>
<sequence length="153" mass="17606">MKVSILMLIVLTSCGKHHKDPRTNHVTNEAFTSHIKSFENVYGNKIGDIPVYFKDQDGNIAGVCLAWTTGEKAIEIDEVEWGYLSDKQQEQLIFHELGHCKLGLEHNDNYRYDATGYRLCPSSIMNPSVFSDYSIDNCYIPEFSQYTKELFKR</sequence>
<dbReference type="EMBL" id="LR796189">
    <property type="protein sequence ID" value="CAB4125651.1"/>
    <property type="molecule type" value="Genomic_DNA"/>
</dbReference>
<gene>
    <name evidence="2" type="ORF">UFOVP53_191</name>
</gene>
<protein>
    <recommendedName>
        <fullName evidence="1">Putative phage metallopeptidase domain-containing protein</fullName>
    </recommendedName>
</protein>
<evidence type="ECO:0000259" key="1">
    <source>
        <dbReference type="Pfam" id="PF18894"/>
    </source>
</evidence>
<evidence type="ECO:0000313" key="2">
    <source>
        <dbReference type="EMBL" id="CAB4125651.1"/>
    </source>
</evidence>
<dbReference type="InterPro" id="IPR043998">
    <property type="entry name" value="Put_Metallopep"/>
</dbReference>